<organism evidence="3 4">
    <name type="scientific">Rhizoctonia solani 123E</name>
    <dbReference type="NCBI Taxonomy" id="1423351"/>
    <lineage>
        <taxon>Eukaryota</taxon>
        <taxon>Fungi</taxon>
        <taxon>Dikarya</taxon>
        <taxon>Basidiomycota</taxon>
        <taxon>Agaricomycotina</taxon>
        <taxon>Agaricomycetes</taxon>
        <taxon>Cantharellales</taxon>
        <taxon>Ceratobasidiaceae</taxon>
        <taxon>Rhizoctonia</taxon>
    </lineage>
</organism>
<feature type="transmembrane region" description="Helical" evidence="2">
    <location>
        <begin position="246"/>
        <end position="268"/>
    </location>
</feature>
<dbReference type="Proteomes" id="UP000027456">
    <property type="component" value="Unassembled WGS sequence"/>
</dbReference>
<dbReference type="GO" id="GO:0015031">
    <property type="term" value="P:protein transport"/>
    <property type="evidence" value="ECO:0007669"/>
    <property type="project" value="InterPro"/>
</dbReference>
<feature type="transmembrane region" description="Helical" evidence="2">
    <location>
        <begin position="186"/>
        <end position="212"/>
    </location>
</feature>
<name>A0A074RU20_9AGAM</name>
<dbReference type="OrthoDB" id="420669at2759"/>
<gene>
    <name evidence="3" type="ORF">V565_132550</name>
</gene>
<evidence type="ECO:0000256" key="2">
    <source>
        <dbReference type="SAM" id="Phobius"/>
    </source>
</evidence>
<feature type="transmembrane region" description="Helical" evidence="2">
    <location>
        <begin position="145"/>
        <end position="166"/>
    </location>
</feature>
<proteinExistence type="inferred from homology"/>
<evidence type="ECO:0000313" key="4">
    <source>
        <dbReference type="Proteomes" id="UP000027456"/>
    </source>
</evidence>
<dbReference type="AlphaFoldDB" id="A0A074RU20"/>
<dbReference type="GO" id="GO:0016020">
    <property type="term" value="C:membrane"/>
    <property type="evidence" value="ECO:0007669"/>
    <property type="project" value="InterPro"/>
</dbReference>
<dbReference type="HOGENOM" id="CLU_031763_1_0_1"/>
<protein>
    <submittedName>
        <fullName evidence="3">Uncharacterized protein</fullName>
    </submittedName>
</protein>
<comment type="caution">
    <text evidence="3">The sequence shown here is derived from an EMBL/GenBank/DDBJ whole genome shotgun (WGS) entry which is preliminary data.</text>
</comment>
<keyword evidence="4" id="KW-1185">Reference proteome</keyword>
<sequence>MELGISPIVTLGMIVQLLAGQTSSRSILIPKKIVCSLARLKSPSKLGAGVCLLLILQLVVSALIVILLDKLLQKGYGLGSGVLLFITTSICESIVWKAFSPTTVNTGRGPEFEGAIVALFHMLFTWNDKSRALKEAFWRERLSNIMNLFTTVAVFAVVIYLQGFCIKIPVKSNRFCGQHGTYPVKLFYTLNMPIMLKSALTSNVYILSHMLFNRFSENFLPLEDLQQLMTKSGIAYYMSPPHTLKAAFLDPIHTAVYITFILTACALFSKTWIEVSSSGPHDVTKQLKDQQMVKASHRTSYAHFRLPLTNDAHGASLLDTCYSSFKPPASPSLPLVNDHPSPT</sequence>
<keyword evidence="2" id="KW-0472">Membrane</keyword>
<dbReference type="Pfam" id="PF00344">
    <property type="entry name" value="SecY"/>
    <property type="match status" value="1"/>
</dbReference>
<feature type="transmembrane region" description="Helical" evidence="2">
    <location>
        <begin position="75"/>
        <end position="96"/>
    </location>
</feature>
<accession>A0A074RU20</accession>
<evidence type="ECO:0000256" key="1">
    <source>
        <dbReference type="RuleBase" id="RU004349"/>
    </source>
</evidence>
<dbReference type="PANTHER" id="PTHR10906">
    <property type="entry name" value="SECY/SEC61-ALPHA FAMILY MEMBER"/>
    <property type="match status" value="1"/>
</dbReference>
<dbReference type="Gene3D" id="1.10.3370.10">
    <property type="entry name" value="SecY subunit domain"/>
    <property type="match status" value="1"/>
</dbReference>
<evidence type="ECO:0000313" key="3">
    <source>
        <dbReference type="EMBL" id="KEP48148.1"/>
    </source>
</evidence>
<comment type="similarity">
    <text evidence="1">Belongs to the SecY/SEC61-alpha family.</text>
</comment>
<reference evidence="3 4" key="1">
    <citation type="submission" date="2013-12" db="EMBL/GenBank/DDBJ databases">
        <authorList>
            <person name="Cubeta M."/>
            <person name="Pakala S."/>
            <person name="Fedorova N."/>
            <person name="Thomas E."/>
            <person name="Dean R."/>
            <person name="Jabaji S."/>
            <person name="Neate S."/>
            <person name="Toda T."/>
            <person name="Tavantzis S."/>
            <person name="Vilgalys R."/>
            <person name="Bharathan N."/>
            <person name="Pakala S."/>
            <person name="Losada L.S."/>
            <person name="Zafar N."/>
            <person name="Nierman W."/>
        </authorList>
    </citation>
    <scope>NUCLEOTIDE SEQUENCE [LARGE SCALE GENOMIC DNA]</scope>
    <source>
        <strain evidence="3 4">123E</strain>
    </source>
</reference>
<keyword evidence="2" id="KW-0812">Transmembrane</keyword>
<dbReference type="SUPFAM" id="SSF103491">
    <property type="entry name" value="Preprotein translocase SecY subunit"/>
    <property type="match status" value="1"/>
</dbReference>
<dbReference type="InterPro" id="IPR002208">
    <property type="entry name" value="SecY/SEC61-alpha"/>
</dbReference>
<dbReference type="EMBL" id="AZST01000568">
    <property type="protein sequence ID" value="KEP48148.1"/>
    <property type="molecule type" value="Genomic_DNA"/>
</dbReference>
<feature type="transmembrane region" description="Helical" evidence="2">
    <location>
        <begin position="46"/>
        <end position="68"/>
    </location>
</feature>
<keyword evidence="2" id="KW-1133">Transmembrane helix</keyword>
<dbReference type="STRING" id="1423351.A0A074RU20"/>
<dbReference type="InterPro" id="IPR023201">
    <property type="entry name" value="SecY_dom_sf"/>
</dbReference>